<accession>A0A1I7RMW7</accession>
<evidence type="ECO:0000313" key="5">
    <source>
        <dbReference type="EMBL" id="CAG9125388.1"/>
    </source>
</evidence>
<dbReference type="PANTHER" id="PTHR43681">
    <property type="entry name" value="TRANSMEMBRANE GTPASE FZO"/>
    <property type="match status" value="1"/>
</dbReference>
<dbReference type="Gene3D" id="1.10.10.1940">
    <property type="match status" value="1"/>
</dbReference>
<proteinExistence type="predicted"/>
<dbReference type="OrthoDB" id="1716625at2759"/>
<dbReference type="Proteomes" id="UP000582659">
    <property type="component" value="Unassembled WGS sequence"/>
</dbReference>
<evidence type="ECO:0000313" key="6">
    <source>
        <dbReference type="Proteomes" id="UP000095284"/>
    </source>
</evidence>
<dbReference type="SUPFAM" id="SSF52540">
    <property type="entry name" value="P-loop containing nucleoside triphosphate hydrolases"/>
    <property type="match status" value="1"/>
</dbReference>
<feature type="disulfide bond" evidence="1">
    <location>
        <begin position="573"/>
        <end position="607"/>
    </location>
</feature>
<dbReference type="eggNOG" id="KOG1954">
    <property type="taxonomic scope" value="Eukaryota"/>
</dbReference>
<evidence type="ECO:0000256" key="2">
    <source>
        <dbReference type="SAM" id="MobiDB-lite"/>
    </source>
</evidence>
<evidence type="ECO:0000313" key="4">
    <source>
        <dbReference type="EMBL" id="CAD5232656.1"/>
    </source>
</evidence>
<dbReference type="InterPro" id="IPR040990">
    <property type="entry name" value="DUF5600"/>
</dbReference>
<keyword evidence="1" id="KW-1015">Disulfide bond</keyword>
<reference evidence="5" key="2">
    <citation type="submission" date="2020-08" db="EMBL/GenBank/DDBJ databases">
        <authorList>
            <person name="Kikuchi T."/>
        </authorList>
    </citation>
    <scope>NUCLEOTIDE SEQUENCE</scope>
    <source>
        <strain evidence="4">Ka4C1</strain>
    </source>
</reference>
<dbReference type="Proteomes" id="UP000659654">
    <property type="component" value="Unassembled WGS sequence"/>
</dbReference>
<evidence type="ECO:0000313" key="7">
    <source>
        <dbReference type="Proteomes" id="UP000659654"/>
    </source>
</evidence>
<dbReference type="PANTHER" id="PTHR43681:SF1">
    <property type="entry name" value="SARCALUMENIN"/>
    <property type="match status" value="1"/>
</dbReference>
<protein>
    <submittedName>
        <fullName evidence="4">(pine wood nematode) hypothetical protein</fullName>
    </submittedName>
    <submittedName>
        <fullName evidence="8">ShKT domain-containing protein</fullName>
    </submittedName>
</protein>
<dbReference type="WBParaSite" id="BXY_0205300.1">
    <property type="protein sequence ID" value="BXY_0205300.1"/>
    <property type="gene ID" value="BXY_0205300"/>
</dbReference>
<organism evidence="6 8">
    <name type="scientific">Bursaphelenchus xylophilus</name>
    <name type="common">Pinewood nematode worm</name>
    <name type="synonym">Aphelenchoides xylophilus</name>
    <dbReference type="NCBI Taxonomy" id="6326"/>
    <lineage>
        <taxon>Eukaryota</taxon>
        <taxon>Metazoa</taxon>
        <taxon>Ecdysozoa</taxon>
        <taxon>Nematoda</taxon>
        <taxon>Chromadorea</taxon>
        <taxon>Rhabditida</taxon>
        <taxon>Tylenchina</taxon>
        <taxon>Tylenchomorpha</taxon>
        <taxon>Aphelenchoidea</taxon>
        <taxon>Aphelenchoididae</taxon>
        <taxon>Bursaphelenchus</taxon>
    </lineage>
</organism>
<feature type="domain" description="ShKT" evidence="3">
    <location>
        <begin position="573"/>
        <end position="607"/>
    </location>
</feature>
<dbReference type="Gene3D" id="1.10.268.20">
    <property type="match status" value="1"/>
</dbReference>
<keyword evidence="7" id="KW-1185">Reference proteome</keyword>
<dbReference type="EMBL" id="CAJFCV020000005">
    <property type="protein sequence ID" value="CAG9125388.1"/>
    <property type="molecule type" value="Genomic_DNA"/>
</dbReference>
<gene>
    <name evidence="4" type="ORF">BXYJ_LOCUS12747</name>
</gene>
<feature type="compositionally biased region" description="Basic and acidic residues" evidence="2">
    <location>
        <begin position="432"/>
        <end position="445"/>
    </location>
</feature>
<evidence type="ECO:0000313" key="8">
    <source>
        <dbReference type="WBParaSite" id="BXY_0205300.1"/>
    </source>
</evidence>
<dbReference type="InterPro" id="IPR031692">
    <property type="entry name" value="EHD_N"/>
</dbReference>
<dbReference type="InterPro" id="IPR003582">
    <property type="entry name" value="ShKT_dom"/>
</dbReference>
<dbReference type="EMBL" id="CAJFDI010000005">
    <property type="protein sequence ID" value="CAD5232656.1"/>
    <property type="molecule type" value="Genomic_DNA"/>
</dbReference>
<dbReference type="InterPro" id="IPR027417">
    <property type="entry name" value="P-loop_NTPase"/>
</dbReference>
<name>A0A1I7RMW7_BURXY</name>
<feature type="region of interest" description="Disordered" evidence="2">
    <location>
        <begin position="424"/>
        <end position="468"/>
    </location>
</feature>
<comment type="caution">
    <text evidence="1">Lacks conserved residue(s) required for the propagation of feature annotation.</text>
</comment>
<dbReference type="Pfam" id="PF16880">
    <property type="entry name" value="EHD_N"/>
    <property type="match status" value="1"/>
</dbReference>
<evidence type="ECO:0000259" key="3">
    <source>
        <dbReference type="PROSITE" id="PS51670"/>
    </source>
</evidence>
<sequence>MCKGKVENNKEDLNSENVIKWLMERYNAKVVPVEKRHSFERFHSPPLAEAEFAASPVIMFLGQYSVGKTSMIKYLCNKDYPGASIGPEPTTDSFVAVHYGKEPHIVQGLTLTEDNRFPFQSLKIFGSAFSSRLQGAALNAPILKHMSFLDTPGILSGEEQTTKRQYGFNQVVRFLCDKVDMVILMFDTTKLDISDELKQVINCLRGNEEKLRIVLNKADMVDEASMIRVRGALMWGLSKVIQTPEVPKVYIGSFTRELKDKSIMNTFKEDYLELFHEIQLTVSRCTSRKVNDLIKRIELVKTHAGLMTIMMGGRFSFSDNEKGMQKMFAADRVKQKFAEFRIKQRKAPADLPDVEDYRKAALETTKKHWVKEDPKLMKNLNDFIENDIPKALAAMKYDELPSDSLKSCFQDLVKAVNEAPVHIPSQLSTESSEEKIKDKKKDSKPKSNKSSKVQSDGDHKKKKNKEKKRMKANGFNLFAMKPVVTLVLLSALTQCVLSQGRFYNFPGSNNYGVVNDFYWDGYQYRSRGNNGAHVDRNGDYYNYNDNYRSINNNFNNVIDSSQLDQNRNRMNGCRDGGTDCAKSKHLCEDNTYRSFMAVECPLTCGKC</sequence>
<dbReference type="SMR" id="A0A1I7RMW7"/>
<dbReference type="PROSITE" id="PS51670">
    <property type="entry name" value="SHKT"/>
    <property type="match status" value="1"/>
</dbReference>
<dbReference type="AlphaFoldDB" id="A0A1I7RMW7"/>
<evidence type="ECO:0000256" key="1">
    <source>
        <dbReference type="PROSITE-ProRule" id="PRU01005"/>
    </source>
</evidence>
<dbReference type="InterPro" id="IPR045063">
    <property type="entry name" value="Dynamin_N"/>
</dbReference>
<dbReference type="Proteomes" id="UP000095284">
    <property type="component" value="Unplaced"/>
</dbReference>
<dbReference type="Pfam" id="PF18150">
    <property type="entry name" value="DUF5600"/>
    <property type="match status" value="1"/>
</dbReference>
<dbReference type="InterPro" id="IPR051943">
    <property type="entry name" value="TRAFAC_Dynamin-like_GTPase"/>
</dbReference>
<reference evidence="8" key="1">
    <citation type="submission" date="2016-11" db="UniProtKB">
        <authorList>
            <consortium name="WormBaseParasite"/>
        </authorList>
    </citation>
    <scope>IDENTIFICATION</scope>
</reference>
<dbReference type="Pfam" id="PF00350">
    <property type="entry name" value="Dynamin_N"/>
    <property type="match status" value="1"/>
</dbReference>
<dbReference type="Pfam" id="PF01549">
    <property type="entry name" value="ShK"/>
    <property type="match status" value="1"/>
</dbReference>
<dbReference type="Gene3D" id="3.40.50.300">
    <property type="entry name" value="P-loop containing nucleotide triphosphate hydrolases"/>
    <property type="match status" value="1"/>
</dbReference>